<keyword evidence="7" id="KW-1185">Reference proteome</keyword>
<dbReference type="Proteomes" id="UP000310158">
    <property type="component" value="Unassembled WGS sequence"/>
</dbReference>
<name>A0A4S4M323_9AGAM</name>
<dbReference type="PANTHER" id="PTHR31250">
    <property type="entry name" value="IQ DOMAIN-CONTAINING PROTEIN IQM3"/>
    <property type="match status" value="1"/>
</dbReference>
<dbReference type="GO" id="GO:0005737">
    <property type="term" value="C:cytoplasm"/>
    <property type="evidence" value="ECO:0007669"/>
    <property type="project" value="UniProtKB-SubCell"/>
</dbReference>
<dbReference type="AlphaFoldDB" id="A0A4S4M323"/>
<feature type="region of interest" description="Disordered" evidence="5">
    <location>
        <begin position="1"/>
        <end position="33"/>
    </location>
</feature>
<dbReference type="EMBL" id="SGPL01000060">
    <property type="protein sequence ID" value="THH18927.1"/>
    <property type="molecule type" value="Genomic_DNA"/>
</dbReference>
<organism evidence="6 7">
    <name type="scientific">Bondarzewia mesenterica</name>
    <dbReference type="NCBI Taxonomy" id="1095465"/>
    <lineage>
        <taxon>Eukaryota</taxon>
        <taxon>Fungi</taxon>
        <taxon>Dikarya</taxon>
        <taxon>Basidiomycota</taxon>
        <taxon>Agaricomycotina</taxon>
        <taxon>Agaricomycetes</taxon>
        <taxon>Russulales</taxon>
        <taxon>Bondarzewiaceae</taxon>
        <taxon>Bondarzewia</taxon>
    </lineage>
</organism>
<evidence type="ECO:0000256" key="3">
    <source>
        <dbReference type="ARBA" id="ARBA00022490"/>
    </source>
</evidence>
<accession>A0A4S4M323</accession>
<dbReference type="GO" id="GO:0005634">
    <property type="term" value="C:nucleus"/>
    <property type="evidence" value="ECO:0007669"/>
    <property type="project" value="UniProtKB-SubCell"/>
</dbReference>
<keyword evidence="4" id="KW-0539">Nucleus</keyword>
<evidence type="ECO:0000256" key="1">
    <source>
        <dbReference type="ARBA" id="ARBA00004123"/>
    </source>
</evidence>
<evidence type="ECO:0000313" key="7">
    <source>
        <dbReference type="Proteomes" id="UP000310158"/>
    </source>
</evidence>
<evidence type="ECO:0000256" key="2">
    <source>
        <dbReference type="ARBA" id="ARBA00004496"/>
    </source>
</evidence>
<feature type="region of interest" description="Disordered" evidence="5">
    <location>
        <begin position="455"/>
        <end position="479"/>
    </location>
</feature>
<sequence length="479" mass="54242">MSRQNDFTGDSKDKEDLAQREAAERSQRIWRDRNHAEGCGNDVKSKFLTPDTRWNDALLSVEMNTSNAAAEEGSNLSRARWRRAGVMTKRLQDGDKMLQDEGIDIPEAMRKQLETQHWLELVDGQVSDSACPSPRSTQRPYAGGTVMGQTVLKYYHKRWVDSDTQDNFFRWLDRGEGKDLSLKECSREQLERERIVYLSAEQRLNYLVQIDSEGKLRWARNDCLVDTSAGHWEDAGRDEGIVSMDEPDISEQRDRQSSPSSSSLSSAAQDAVKHYVGAPKGKSRLTRAHRSHFTIHGMVDQLLRKTIKRNTWIYVADKNFNLFVGIKVPGKFQHSSFLAGGLVTSAGLISVKDGIIHTLSPLSGHYRTSIDHFRSFLDVLERRGVNMDKVETSKAESALWLIEHLAKFKKRQSVIFSKGKKKVADTVKESEELGKAISSGNSKLDILEGRKKKNIEEDLGKKGAEQEGMARREKSQVEK</sequence>
<comment type="subcellular location">
    <subcellularLocation>
        <location evidence="2">Cytoplasm</location>
    </subcellularLocation>
    <subcellularLocation>
        <location evidence="1">Nucleus</location>
    </subcellularLocation>
</comment>
<feature type="compositionally biased region" description="Low complexity" evidence="5">
    <location>
        <begin position="257"/>
        <end position="266"/>
    </location>
</feature>
<evidence type="ECO:0000256" key="5">
    <source>
        <dbReference type="SAM" id="MobiDB-lite"/>
    </source>
</evidence>
<evidence type="ECO:0008006" key="8">
    <source>
        <dbReference type="Google" id="ProtNLM"/>
    </source>
</evidence>
<feature type="region of interest" description="Disordered" evidence="5">
    <location>
        <begin position="248"/>
        <end position="268"/>
    </location>
</feature>
<dbReference type="OrthoDB" id="7344096at2759"/>
<keyword evidence="3" id="KW-0963">Cytoplasm</keyword>
<evidence type="ECO:0000313" key="6">
    <source>
        <dbReference type="EMBL" id="THH18927.1"/>
    </source>
</evidence>
<protein>
    <recommendedName>
        <fullName evidence="8">IQ domain-containing calmodulin-binding protein</fullName>
    </recommendedName>
</protein>
<dbReference type="InterPro" id="IPR044159">
    <property type="entry name" value="IQM"/>
</dbReference>
<feature type="compositionally biased region" description="Basic and acidic residues" evidence="5">
    <location>
        <begin position="9"/>
        <end position="33"/>
    </location>
</feature>
<comment type="caution">
    <text evidence="6">The sequence shown here is derived from an EMBL/GenBank/DDBJ whole genome shotgun (WGS) entry which is preliminary data.</text>
</comment>
<reference evidence="6 7" key="1">
    <citation type="submission" date="2019-02" db="EMBL/GenBank/DDBJ databases">
        <title>Genome sequencing of the rare red list fungi Bondarzewia mesenterica.</title>
        <authorList>
            <person name="Buettner E."/>
            <person name="Kellner H."/>
        </authorList>
    </citation>
    <scope>NUCLEOTIDE SEQUENCE [LARGE SCALE GENOMIC DNA]</scope>
    <source>
        <strain evidence="6 7">DSM 108281</strain>
    </source>
</reference>
<evidence type="ECO:0000256" key="4">
    <source>
        <dbReference type="ARBA" id="ARBA00023242"/>
    </source>
</evidence>
<proteinExistence type="predicted"/>
<dbReference type="PANTHER" id="PTHR31250:SF27">
    <property type="entry name" value="IQ DOMAIN-CONTAINING PROTEIN IQM5"/>
    <property type="match status" value="1"/>
</dbReference>
<gene>
    <name evidence="6" type="ORF">EW146_g2142</name>
</gene>